<keyword evidence="7" id="KW-1185">Reference proteome</keyword>
<evidence type="ECO:0000256" key="3">
    <source>
        <dbReference type="ARBA" id="ARBA00022729"/>
    </source>
</evidence>
<evidence type="ECO:0000256" key="1">
    <source>
        <dbReference type="ARBA" id="ARBA00004196"/>
    </source>
</evidence>
<dbReference type="PROSITE" id="PS51257">
    <property type="entry name" value="PROKAR_LIPOPROTEIN"/>
    <property type="match status" value="1"/>
</dbReference>
<feature type="domain" description="Periplasmic binding protein" evidence="5">
    <location>
        <begin position="106"/>
        <end position="357"/>
    </location>
</feature>
<comment type="subcellular location">
    <subcellularLocation>
        <location evidence="1">Cell envelope</location>
    </subcellularLocation>
</comment>
<gene>
    <name evidence="6" type="ORF">ACFFRH_00760</name>
</gene>
<organism evidence="6 7">
    <name type="scientific">Streptosporangium vulgare</name>
    <dbReference type="NCBI Taxonomy" id="46190"/>
    <lineage>
        <taxon>Bacteria</taxon>
        <taxon>Bacillati</taxon>
        <taxon>Actinomycetota</taxon>
        <taxon>Actinomycetes</taxon>
        <taxon>Streptosporangiales</taxon>
        <taxon>Streptosporangiaceae</taxon>
        <taxon>Streptosporangium</taxon>
    </lineage>
</organism>
<dbReference type="SUPFAM" id="SSF53822">
    <property type="entry name" value="Periplasmic binding protein-like I"/>
    <property type="match status" value="1"/>
</dbReference>
<name>A0ABV5T4I9_9ACTN</name>
<comment type="caution">
    <text evidence="6">The sequence shown here is derived from an EMBL/GenBank/DDBJ whole genome shotgun (WGS) entry which is preliminary data.</text>
</comment>
<accession>A0ABV5T4I9</accession>
<dbReference type="Gene3D" id="3.40.50.2300">
    <property type="match status" value="2"/>
</dbReference>
<protein>
    <submittedName>
        <fullName evidence="6">Substrate-binding domain-containing protein</fullName>
    </submittedName>
</protein>
<dbReference type="EMBL" id="JBHMBS010000001">
    <property type="protein sequence ID" value="MFB9674000.1"/>
    <property type="molecule type" value="Genomic_DNA"/>
</dbReference>
<proteinExistence type="inferred from homology"/>
<dbReference type="PANTHER" id="PTHR46847:SF1">
    <property type="entry name" value="D-ALLOSE-BINDING PERIPLASMIC PROTEIN-RELATED"/>
    <property type="match status" value="1"/>
</dbReference>
<evidence type="ECO:0000256" key="4">
    <source>
        <dbReference type="SAM" id="SignalP"/>
    </source>
</evidence>
<dbReference type="InterPro" id="IPR028082">
    <property type="entry name" value="Peripla_BP_I"/>
</dbReference>
<dbReference type="InterPro" id="IPR025997">
    <property type="entry name" value="SBP_2_dom"/>
</dbReference>
<reference evidence="6 7" key="1">
    <citation type="submission" date="2024-09" db="EMBL/GenBank/DDBJ databases">
        <authorList>
            <person name="Sun Q."/>
            <person name="Mori K."/>
        </authorList>
    </citation>
    <scope>NUCLEOTIDE SEQUENCE [LARGE SCALE GENOMIC DNA]</scope>
    <source>
        <strain evidence="6 7">JCM 3028</strain>
    </source>
</reference>
<dbReference type="RefSeq" id="WP_344749037.1">
    <property type="nucleotide sequence ID" value="NZ_BAAAWW010000179.1"/>
</dbReference>
<keyword evidence="3 4" id="KW-0732">Signal</keyword>
<feature type="signal peptide" evidence="4">
    <location>
        <begin position="1"/>
        <end position="18"/>
    </location>
</feature>
<feature type="chain" id="PRO_5045296915" evidence="4">
    <location>
        <begin position="19"/>
        <end position="405"/>
    </location>
</feature>
<dbReference type="Pfam" id="PF13407">
    <property type="entry name" value="Peripla_BP_4"/>
    <property type="match status" value="1"/>
</dbReference>
<comment type="similarity">
    <text evidence="2">Belongs to the bacterial solute-binding protein 2 family.</text>
</comment>
<evidence type="ECO:0000313" key="6">
    <source>
        <dbReference type="EMBL" id="MFB9674000.1"/>
    </source>
</evidence>
<evidence type="ECO:0000256" key="2">
    <source>
        <dbReference type="ARBA" id="ARBA00007639"/>
    </source>
</evidence>
<dbReference type="PANTHER" id="PTHR46847">
    <property type="entry name" value="D-ALLOSE-BINDING PERIPLASMIC PROTEIN-RELATED"/>
    <property type="match status" value="1"/>
</dbReference>
<evidence type="ECO:0000313" key="7">
    <source>
        <dbReference type="Proteomes" id="UP001589610"/>
    </source>
</evidence>
<sequence>MNRPITVLVAGVSAMLLAAGCASDKPATSGAAPETSAAASSAGTAAASPNTGEQSKFFVQADYDAQLAMRTQNAVGPADKPWEQAIAPEMVDTAKYKKDGPYDLCFSNAAVNNPWRQVGWKTMQAEVALHKEIKKFTALDAEGKDDKQISDIAELVGKGCDALIVSPNTTATLTPAVTGACPEVPVIVFDRGVETDCPVTFINPIGGYAFGADGAEFLVEKVPAGGKVLALRILPGVDVLETRWSAAKVTFDKSRLDVVGVEFTDGDAAKTKSIVSDYIQRHGKIDGVWMDAGATAVAAVEAFEDAGVPVPAIVGEDQQDFLQKWKSGGLTAIAPTYPTYQWRTPIIAALKILKGEEVPKTWKLPQPKITSENLDSYLQPNMPPLHYALCGCEKLPDFPANWGGK</sequence>
<evidence type="ECO:0000259" key="5">
    <source>
        <dbReference type="Pfam" id="PF13407"/>
    </source>
</evidence>
<dbReference type="Proteomes" id="UP001589610">
    <property type="component" value="Unassembled WGS sequence"/>
</dbReference>